<gene>
    <name evidence="11" type="primary">ODIG_6500</name>
</gene>
<dbReference type="AlphaFoldDB" id="A0A0K0XRG4"/>
<evidence type="ECO:0000256" key="6">
    <source>
        <dbReference type="ARBA" id="ARBA00022729"/>
    </source>
</evidence>
<feature type="non-terminal residue" evidence="11">
    <location>
        <position position="1"/>
    </location>
</feature>
<protein>
    <recommendedName>
        <fullName evidence="10">Dolichyl-diphosphooligosaccharide--protein glycosyltransferase subunit 1</fullName>
    </recommendedName>
</protein>
<dbReference type="Pfam" id="PF04597">
    <property type="entry name" value="Ribophorin_I"/>
    <property type="match status" value="1"/>
</dbReference>
<evidence type="ECO:0000256" key="7">
    <source>
        <dbReference type="ARBA" id="ARBA00022824"/>
    </source>
</evidence>
<evidence type="ECO:0000256" key="3">
    <source>
        <dbReference type="ARBA" id="ARBA00004922"/>
    </source>
</evidence>
<evidence type="ECO:0000256" key="4">
    <source>
        <dbReference type="ARBA" id="ARBA00008905"/>
    </source>
</evidence>
<reference evidence="11" key="1">
    <citation type="journal article" date="2015" name="New Phytol.">
        <title>Arctic plant origins and early formation of circumarctic distributions: a case study of the mountain sorrel, Oxyria digyna.</title>
        <authorList>
            <person name="Wang Q."/>
            <person name="Liu J."/>
            <person name="Allen G.A."/>
            <person name="Ma Y."/>
            <person name="Yue W."/>
            <person name="Marr K.L."/>
            <person name="Abbott R.J."/>
        </authorList>
    </citation>
    <scope>NUCLEOTIDE SEQUENCE</scope>
</reference>
<keyword evidence="8" id="KW-1133">Transmembrane helix</keyword>
<keyword evidence="6" id="KW-0732">Signal</keyword>
<dbReference type="EMBL" id="KR003541">
    <property type="protein sequence ID" value="AKS40219.1"/>
    <property type="molecule type" value="Genomic_DNA"/>
</dbReference>
<comment type="subunit">
    <text evidence="10">Component of the oligosaccharyltransferase (OST) complex.</text>
</comment>
<feature type="non-terminal residue" evidence="11">
    <location>
        <position position="120"/>
    </location>
</feature>
<evidence type="ECO:0000256" key="2">
    <source>
        <dbReference type="ARBA" id="ARBA00004115"/>
    </source>
</evidence>
<dbReference type="GO" id="GO:0008250">
    <property type="term" value="C:oligosaccharyltransferase complex"/>
    <property type="evidence" value="ECO:0007669"/>
    <property type="project" value="UniProtKB-UniRule"/>
</dbReference>
<evidence type="ECO:0000256" key="9">
    <source>
        <dbReference type="ARBA" id="ARBA00023136"/>
    </source>
</evidence>
<keyword evidence="5" id="KW-0812">Transmembrane</keyword>
<accession>A0A0K0XRG4</accession>
<dbReference type="PANTHER" id="PTHR21049:SF0">
    <property type="entry name" value="DOLICHYL-DIPHOSPHOOLIGOSACCHARIDE--PROTEIN GLYCOSYLTRANSFERASE SUBUNIT 1"/>
    <property type="match status" value="1"/>
</dbReference>
<dbReference type="EMBL" id="KR003535">
    <property type="protein sequence ID" value="AKS40213.1"/>
    <property type="molecule type" value="Genomic_DNA"/>
</dbReference>
<comment type="pathway">
    <text evidence="3 10">Protein modification; protein glycosylation.</text>
</comment>
<organism evidence="11">
    <name type="scientific">Oxyria digyna</name>
    <dbReference type="NCBI Taxonomy" id="284366"/>
    <lineage>
        <taxon>Eukaryota</taxon>
        <taxon>Viridiplantae</taxon>
        <taxon>Streptophyta</taxon>
        <taxon>Embryophyta</taxon>
        <taxon>Tracheophyta</taxon>
        <taxon>Spermatophyta</taxon>
        <taxon>Magnoliopsida</taxon>
        <taxon>eudicotyledons</taxon>
        <taxon>Gunneridae</taxon>
        <taxon>Pentapetalae</taxon>
        <taxon>Caryophyllales</taxon>
        <taxon>Polygonaceae</taxon>
        <taxon>Polygonoideae</taxon>
        <taxon>Rumiceae</taxon>
        <taxon>Oxyria</taxon>
    </lineage>
</organism>
<evidence type="ECO:0000256" key="1">
    <source>
        <dbReference type="ARBA" id="ARBA00002791"/>
    </source>
</evidence>
<dbReference type="EMBL" id="KR003537">
    <property type="protein sequence ID" value="AKS40215.1"/>
    <property type="molecule type" value="Genomic_DNA"/>
</dbReference>
<dbReference type="GO" id="GO:0018279">
    <property type="term" value="P:protein N-linked glycosylation via asparagine"/>
    <property type="evidence" value="ECO:0007669"/>
    <property type="project" value="TreeGrafter"/>
</dbReference>
<evidence type="ECO:0000256" key="8">
    <source>
        <dbReference type="ARBA" id="ARBA00022989"/>
    </source>
</evidence>
<comment type="similarity">
    <text evidence="4 10">Belongs to the OST1 family.</text>
</comment>
<keyword evidence="9" id="KW-0472">Membrane</keyword>
<keyword evidence="7 10" id="KW-0256">Endoplasmic reticulum</keyword>
<dbReference type="EMBL" id="KR003536">
    <property type="protein sequence ID" value="AKS40214.1"/>
    <property type="molecule type" value="Genomic_DNA"/>
</dbReference>
<dbReference type="EMBL" id="KR003540">
    <property type="protein sequence ID" value="AKS40218.1"/>
    <property type="molecule type" value="Genomic_DNA"/>
</dbReference>
<dbReference type="EMBL" id="KR003539">
    <property type="protein sequence ID" value="AKS40217.1"/>
    <property type="molecule type" value="Genomic_DNA"/>
</dbReference>
<dbReference type="EMBL" id="KR003538">
    <property type="protein sequence ID" value="AKS40216.1"/>
    <property type="molecule type" value="Genomic_DNA"/>
</dbReference>
<dbReference type="EMBL" id="KR003533">
    <property type="protein sequence ID" value="AKS40211.1"/>
    <property type="molecule type" value="Genomic_DNA"/>
</dbReference>
<comment type="subcellular location">
    <subcellularLocation>
        <location evidence="2 10">Endoplasmic reticulum membrane</location>
        <topology evidence="2 10">Single-pass type I membrane protein</topology>
    </subcellularLocation>
</comment>
<proteinExistence type="inferred from homology"/>
<dbReference type="EMBL" id="KR003532">
    <property type="protein sequence ID" value="AKS40210.1"/>
    <property type="molecule type" value="Genomic_DNA"/>
</dbReference>
<dbReference type="InterPro" id="IPR007676">
    <property type="entry name" value="Ribophorin_I"/>
</dbReference>
<name>A0A0K0XRG4_9CARY</name>
<comment type="function">
    <text evidence="1 10">Subunit of the oligosaccharyl transferase (OST) complex that catalyzes the initial transfer of a defined glycan (Glc(3)Man(9)GlcNAc(2) in eukaryotes) from the lipid carrier dolichol-pyrophosphate to an asparagine residue within an Asn-X-Ser/Thr consensus motif in nascent polypeptide chains, the first step in protein N-glycosylation. N-glycosylation occurs cotranslationally and the complex associates with the Sec61 complex at the channel-forming translocon complex that mediates protein translocation across the endoplasmic reticulum (ER). All subunits are required for a maximal enzyme activity.</text>
</comment>
<dbReference type="PANTHER" id="PTHR21049">
    <property type="entry name" value="RIBOPHORIN I"/>
    <property type="match status" value="1"/>
</dbReference>
<evidence type="ECO:0000256" key="5">
    <source>
        <dbReference type="ARBA" id="ARBA00022692"/>
    </source>
</evidence>
<dbReference type="UniPathway" id="UPA00378"/>
<evidence type="ECO:0000256" key="10">
    <source>
        <dbReference type="RuleBase" id="RU361143"/>
    </source>
</evidence>
<sequence>SHWGSIQIREHYYLTNRGARLKGEFSRLDFQSQPQNKGATAFSRLVARLPPTTHSVYYRDDIGNISTSHLWKDLKKTELEIGPRFPLFGGWKTYFMIGYNLPLADYLFVSEGTRFLNISF</sequence>
<evidence type="ECO:0000313" key="11">
    <source>
        <dbReference type="EMBL" id="AKS40211.1"/>
    </source>
</evidence>